<evidence type="ECO:0000313" key="3">
    <source>
        <dbReference type="EMBL" id="KAG2190042.1"/>
    </source>
</evidence>
<feature type="region of interest" description="Disordered" evidence="1">
    <location>
        <begin position="376"/>
        <end position="424"/>
    </location>
</feature>
<feature type="compositionally biased region" description="Polar residues" evidence="1">
    <location>
        <begin position="109"/>
        <end position="127"/>
    </location>
</feature>
<dbReference type="EMBL" id="JAEPRC010001081">
    <property type="protein sequence ID" value="KAG2190042.1"/>
    <property type="molecule type" value="Genomic_DNA"/>
</dbReference>
<dbReference type="SUPFAM" id="SSF54236">
    <property type="entry name" value="Ubiquitin-like"/>
    <property type="match status" value="1"/>
</dbReference>
<feature type="compositionally biased region" description="Low complexity" evidence="1">
    <location>
        <begin position="178"/>
        <end position="190"/>
    </location>
</feature>
<dbReference type="Pfam" id="PF00240">
    <property type="entry name" value="ubiquitin"/>
    <property type="match status" value="1"/>
</dbReference>
<feature type="compositionally biased region" description="Polar residues" evidence="1">
    <location>
        <begin position="442"/>
        <end position="458"/>
    </location>
</feature>
<organism evidence="3 4">
    <name type="scientific">Mucor plumbeus</name>
    <dbReference type="NCBI Taxonomy" id="97098"/>
    <lineage>
        <taxon>Eukaryota</taxon>
        <taxon>Fungi</taxon>
        <taxon>Fungi incertae sedis</taxon>
        <taxon>Mucoromycota</taxon>
        <taxon>Mucoromycotina</taxon>
        <taxon>Mucoromycetes</taxon>
        <taxon>Mucorales</taxon>
        <taxon>Mucorineae</taxon>
        <taxon>Mucoraceae</taxon>
        <taxon>Mucor</taxon>
    </lineage>
</organism>
<dbReference type="GO" id="GO:0031593">
    <property type="term" value="F:polyubiquitin modification-dependent protein binding"/>
    <property type="evidence" value="ECO:0007669"/>
    <property type="project" value="TreeGrafter"/>
</dbReference>
<dbReference type="InterPro" id="IPR029071">
    <property type="entry name" value="Ubiquitin-like_domsf"/>
</dbReference>
<dbReference type="Gene3D" id="3.10.20.90">
    <property type="entry name" value="Phosphatidylinositol 3-kinase Catalytic Subunit, Chain A, domain 1"/>
    <property type="match status" value="1"/>
</dbReference>
<comment type="caution">
    <text evidence="3">The sequence shown here is derived from an EMBL/GenBank/DDBJ whole genome shotgun (WGS) entry which is preliminary data.</text>
</comment>
<proteinExistence type="predicted"/>
<name>A0A8H7UQ73_9FUNG</name>
<reference evidence="3" key="1">
    <citation type="submission" date="2020-12" db="EMBL/GenBank/DDBJ databases">
        <title>Metabolic potential, ecology and presence of endohyphal bacteria is reflected in genomic diversity of Mucoromycotina.</title>
        <authorList>
            <person name="Muszewska A."/>
            <person name="Okrasinska A."/>
            <person name="Steczkiewicz K."/>
            <person name="Drgas O."/>
            <person name="Orlowska M."/>
            <person name="Perlinska-Lenart U."/>
            <person name="Aleksandrzak-Piekarczyk T."/>
            <person name="Szatraj K."/>
            <person name="Zielenkiewicz U."/>
            <person name="Pilsyk S."/>
            <person name="Malc E."/>
            <person name="Mieczkowski P."/>
            <person name="Kruszewska J.S."/>
            <person name="Biernat P."/>
            <person name="Pawlowska J."/>
        </authorList>
    </citation>
    <scope>NUCLEOTIDE SEQUENCE</scope>
    <source>
        <strain evidence="3">CBS 226.32</strain>
    </source>
</reference>
<evidence type="ECO:0000259" key="2">
    <source>
        <dbReference type="PROSITE" id="PS50053"/>
    </source>
</evidence>
<feature type="compositionally biased region" description="Polar residues" evidence="1">
    <location>
        <begin position="405"/>
        <end position="416"/>
    </location>
</feature>
<dbReference type="PROSITE" id="PS50053">
    <property type="entry name" value="UBIQUITIN_2"/>
    <property type="match status" value="1"/>
</dbReference>
<dbReference type="OrthoDB" id="419317at2759"/>
<feature type="compositionally biased region" description="Low complexity" evidence="1">
    <location>
        <begin position="378"/>
        <end position="404"/>
    </location>
</feature>
<feature type="compositionally biased region" description="Low complexity" evidence="1">
    <location>
        <begin position="480"/>
        <end position="490"/>
    </location>
</feature>
<gene>
    <name evidence="3" type="ORF">INT46_004250</name>
</gene>
<dbReference type="GO" id="GO:0071818">
    <property type="term" value="C:BAT3 complex"/>
    <property type="evidence" value="ECO:0007669"/>
    <property type="project" value="TreeGrafter"/>
</dbReference>
<feature type="region of interest" description="Disordered" evidence="1">
    <location>
        <begin position="94"/>
        <end position="127"/>
    </location>
</feature>
<dbReference type="InterPro" id="IPR000626">
    <property type="entry name" value="Ubiquitin-like_dom"/>
</dbReference>
<protein>
    <recommendedName>
        <fullName evidence="2">Ubiquitin-like domain-containing protein</fullName>
    </recommendedName>
</protein>
<dbReference type="GO" id="GO:0036503">
    <property type="term" value="P:ERAD pathway"/>
    <property type="evidence" value="ECO:0007669"/>
    <property type="project" value="TreeGrafter"/>
</dbReference>
<feature type="region of interest" description="Disordered" evidence="1">
    <location>
        <begin position="170"/>
        <end position="197"/>
    </location>
</feature>
<dbReference type="Proteomes" id="UP000650833">
    <property type="component" value="Unassembled WGS sequence"/>
</dbReference>
<keyword evidence="4" id="KW-1185">Reference proteome</keyword>
<dbReference type="PANTHER" id="PTHR15204">
    <property type="entry name" value="LARGE PROLINE-RICH PROTEIN BAG6"/>
    <property type="match status" value="1"/>
</dbReference>
<dbReference type="SMART" id="SM00213">
    <property type="entry name" value="UBQ"/>
    <property type="match status" value="1"/>
</dbReference>
<feature type="domain" description="Ubiquitin-like" evidence="2">
    <location>
        <begin position="17"/>
        <end position="93"/>
    </location>
</feature>
<evidence type="ECO:0000256" key="1">
    <source>
        <dbReference type="SAM" id="MobiDB-lite"/>
    </source>
</evidence>
<dbReference type="PANTHER" id="PTHR15204:SF0">
    <property type="entry name" value="LARGE PROLINE-RICH PROTEIN BAG6"/>
    <property type="match status" value="1"/>
</dbReference>
<evidence type="ECO:0000313" key="4">
    <source>
        <dbReference type="Proteomes" id="UP000650833"/>
    </source>
</evidence>
<dbReference type="AlphaFoldDB" id="A0A8H7UQ73"/>
<sequence length="537" mass="58503">MAENLPDTPTPNTLDQIALQIKSLEQRTTSVTLPRNASVLDLKQEIQIAFDVDSNRQRLIFQGRVLKDDKNLTDYANLDNGKVVHLVIRPIDAPHNPMNDDPNPGANIRHTSNRTAPNGRSRTFPTISSRFPMMEGYAFITLDSNLGDIGDSQSLLTSVLNGLSASGRIAGNRMETPSTINNNTSTTNTNGARGSPGVLPRSPFSFSFGGRNNNQSDFTTPIGTNPLTDRISSSLPFPPSVEVRLARTLGSMRNVRNMLEDSNISNEGLNANSVSTPNSTPEQLQEIRNRLRNSGNTQSTQIGMVLNELADLMTDAVPQLRQVADNLTAESQSSEQERITSRRVLNMSRIVQGMSLINHFLGSVLASADIDGSRRPVNANANTNANANINTNTTTNTNTNTNTTPARSTSAPNSTGSRSSPSVVRLPSYLFPRGMTEAIRTNAPTAVRTTIPPSNTIPHNAPNRKTEKSSLSTSCTIGESSVASSSSIDSSSKKHKLENEVEQNEDPKKRKLENEEEQNEDLKNEKNEKGKEKDKKD</sequence>
<feature type="compositionally biased region" description="Polar residues" evidence="1">
    <location>
        <begin position="469"/>
        <end position="479"/>
    </location>
</feature>
<feature type="compositionally biased region" description="Basic and acidic residues" evidence="1">
    <location>
        <begin position="520"/>
        <end position="537"/>
    </location>
</feature>
<accession>A0A8H7UQ73</accession>
<feature type="region of interest" description="Disordered" evidence="1">
    <location>
        <begin position="440"/>
        <end position="537"/>
    </location>
</feature>
<dbReference type="GO" id="GO:0051787">
    <property type="term" value="F:misfolded protein binding"/>
    <property type="evidence" value="ECO:0007669"/>
    <property type="project" value="TreeGrafter"/>
</dbReference>